<keyword evidence="3" id="KW-1185">Reference proteome</keyword>
<reference evidence="2 3" key="1">
    <citation type="journal article" date="2022" name="IScience">
        <title>An ultrasensitive nanofiber-based assay for enzymatic hydrolysis and deep-sea microbial degradation of cellulose.</title>
        <authorList>
            <person name="Tsudome M."/>
            <person name="Tachioka M."/>
            <person name="Miyazaki M."/>
            <person name="Uchimura K."/>
            <person name="Tsuda M."/>
            <person name="Takaki Y."/>
            <person name="Deguchi S."/>
        </authorList>
    </citation>
    <scope>NUCLEOTIDE SEQUENCE [LARGE SCALE GENOMIC DNA]</scope>
    <source>
        <strain evidence="2 3">GE09</strain>
    </source>
</reference>
<sequence>MQQAIFVDGSVNPQTRIGCGAFLAVPVPSSLQPPTGVPDAIKTKRFTNTSSTQLELETLLWALSDVELGSDVTVYTDCQNIMGLLARRNRLESKNYCNAKGQALAHAALYQRFFQCYDGLAFTLVKLKGHKPAANRSVLDQWFSLVDRAARAACLQKQ</sequence>
<evidence type="ECO:0000313" key="2">
    <source>
        <dbReference type="EMBL" id="BCD98730.1"/>
    </source>
</evidence>
<dbReference type="Gene3D" id="3.30.420.10">
    <property type="entry name" value="Ribonuclease H-like superfamily/Ribonuclease H"/>
    <property type="match status" value="1"/>
</dbReference>
<evidence type="ECO:0000259" key="1">
    <source>
        <dbReference type="PROSITE" id="PS50879"/>
    </source>
</evidence>
<proteinExistence type="predicted"/>
<dbReference type="Pfam" id="PF00075">
    <property type="entry name" value="RNase_H"/>
    <property type="match status" value="1"/>
</dbReference>
<gene>
    <name evidence="2" type="ORF">MARGE09_P2931</name>
</gene>
<dbReference type="Proteomes" id="UP001320119">
    <property type="component" value="Chromosome"/>
</dbReference>
<dbReference type="GO" id="GO:0004523">
    <property type="term" value="F:RNA-DNA hybrid ribonuclease activity"/>
    <property type="evidence" value="ECO:0007669"/>
    <property type="project" value="UniProtKB-EC"/>
</dbReference>
<dbReference type="SUPFAM" id="SSF53098">
    <property type="entry name" value="Ribonuclease H-like"/>
    <property type="match status" value="1"/>
</dbReference>
<feature type="domain" description="RNase H type-1" evidence="1">
    <location>
        <begin position="1"/>
        <end position="155"/>
    </location>
</feature>
<dbReference type="EC" id="3.1.26.4" evidence="2"/>
<protein>
    <submittedName>
        <fullName evidence="2">Ribonuclease HI</fullName>
        <ecNumber evidence="2">3.1.26.4</ecNumber>
    </submittedName>
</protein>
<dbReference type="InterPro" id="IPR012337">
    <property type="entry name" value="RNaseH-like_sf"/>
</dbReference>
<dbReference type="InterPro" id="IPR036397">
    <property type="entry name" value="RNaseH_sf"/>
</dbReference>
<dbReference type="PROSITE" id="PS50879">
    <property type="entry name" value="RNASE_H_1"/>
    <property type="match status" value="1"/>
</dbReference>
<dbReference type="GO" id="GO:0003676">
    <property type="term" value="F:nucleic acid binding"/>
    <property type="evidence" value="ECO:0007669"/>
    <property type="project" value="InterPro"/>
</dbReference>
<dbReference type="InterPro" id="IPR002156">
    <property type="entry name" value="RNaseH_domain"/>
</dbReference>
<organism evidence="2 3">
    <name type="scientific">Marinagarivorans cellulosilyticus</name>
    <dbReference type="NCBI Taxonomy" id="2721545"/>
    <lineage>
        <taxon>Bacteria</taxon>
        <taxon>Pseudomonadati</taxon>
        <taxon>Pseudomonadota</taxon>
        <taxon>Gammaproteobacteria</taxon>
        <taxon>Cellvibrionales</taxon>
        <taxon>Cellvibrionaceae</taxon>
        <taxon>Marinagarivorans</taxon>
    </lineage>
</organism>
<accession>A0AAN2BL78</accession>
<dbReference type="AlphaFoldDB" id="A0AAN2BL78"/>
<keyword evidence="2" id="KW-0378">Hydrolase</keyword>
<evidence type="ECO:0000313" key="3">
    <source>
        <dbReference type="Proteomes" id="UP001320119"/>
    </source>
</evidence>
<dbReference type="KEGG" id="marq:MARGE09_P2931"/>
<name>A0AAN2BL78_9GAMM</name>
<dbReference type="EMBL" id="AP023086">
    <property type="protein sequence ID" value="BCD98730.1"/>
    <property type="molecule type" value="Genomic_DNA"/>
</dbReference>
<dbReference type="RefSeq" id="WP_236983265.1">
    <property type="nucleotide sequence ID" value="NZ_AP023086.1"/>
</dbReference>